<dbReference type="Gene3D" id="3.30.300.30">
    <property type="match status" value="1"/>
</dbReference>
<reference evidence="5" key="1">
    <citation type="journal article" date="2019" name="Int. J. Syst. Evol. Microbiol.">
        <title>The Global Catalogue of Microorganisms (GCM) 10K type strain sequencing project: providing services to taxonomists for standard genome sequencing and annotation.</title>
        <authorList>
            <consortium name="The Broad Institute Genomics Platform"/>
            <consortium name="The Broad Institute Genome Sequencing Center for Infectious Disease"/>
            <person name="Wu L."/>
            <person name="Ma J."/>
        </authorList>
    </citation>
    <scope>NUCLEOTIDE SEQUENCE [LARGE SCALE GENOMIC DNA]</scope>
    <source>
        <strain evidence="5">JCM 14718</strain>
    </source>
</reference>
<comment type="caution">
    <text evidence="4">The sequence shown here is derived from an EMBL/GenBank/DDBJ whole genome shotgun (WGS) entry which is preliminary data.</text>
</comment>
<evidence type="ECO:0000259" key="2">
    <source>
        <dbReference type="Pfam" id="PF00501"/>
    </source>
</evidence>
<proteinExistence type="predicted"/>
<organism evidence="4 5">
    <name type="scientific">Fodinicola feengrottensis</name>
    <dbReference type="NCBI Taxonomy" id="435914"/>
    <lineage>
        <taxon>Bacteria</taxon>
        <taxon>Bacillati</taxon>
        <taxon>Actinomycetota</taxon>
        <taxon>Actinomycetes</taxon>
        <taxon>Mycobacteriales</taxon>
        <taxon>Fodinicola</taxon>
    </lineage>
</organism>
<feature type="domain" description="AMP-dependent synthetase/ligase" evidence="2">
    <location>
        <begin position="15"/>
        <end position="382"/>
    </location>
</feature>
<evidence type="ECO:0000259" key="3">
    <source>
        <dbReference type="Pfam" id="PF13193"/>
    </source>
</evidence>
<sequence length="517" mass="54402">MNDDEPGSNLADLVREVAHRSPDQAALTFGEQSLTWAQLDAAVDAAAAAFTGELDLRAGDRVAIALPNGLDFPVAYFGALRAGLTALPVNPSYTGRELSWILTDSAASALIGTGSVIDTVTGLDEPPPALRHRITAGQGLAELINSGRGKPVPAAGGGEDLAVLMYTSGTSGRPKGAMLSHRALLANLDQCASIQPAVLQTDDVVLLVVPMFHIFGLNPGLGMVARTGCSAVLMERFDPVGSLKAIQERGITNVIGAPPMFLAWSLLPELAECFSGVRLAVSGAAPLDQAAQRRLLDATGQHVFEGYGLTETAPVLSSTLMCEVPKPGSIGRELPGVELRLVDPAGRDVGDDEDDDDEDLVPGGDEPGEIVVRGQHLFSGYWPDGAGGPDSQGWWSTGDVAYRDDDGDLFLVDRIKELILVSGFNVYPREIEDVLLGHPSIEEAAVLGVDHPYTGQAVKAYVVLAEGATLTADEVEQFCARSLARFKCPTAVDFVSTLPHSATGKVAKARLREPADN</sequence>
<dbReference type="Pfam" id="PF00501">
    <property type="entry name" value="AMP-binding"/>
    <property type="match status" value="1"/>
</dbReference>
<protein>
    <submittedName>
        <fullName evidence="4">Long-chain fatty acid--CoA ligase</fullName>
    </submittedName>
</protein>
<feature type="domain" description="AMP-binding enzyme C-terminal" evidence="3">
    <location>
        <begin position="430"/>
        <end position="505"/>
    </location>
</feature>
<dbReference type="Proteomes" id="UP001500618">
    <property type="component" value="Unassembled WGS sequence"/>
</dbReference>
<evidence type="ECO:0000313" key="5">
    <source>
        <dbReference type="Proteomes" id="UP001500618"/>
    </source>
</evidence>
<feature type="region of interest" description="Disordered" evidence="1">
    <location>
        <begin position="343"/>
        <end position="366"/>
    </location>
</feature>
<dbReference type="SUPFAM" id="SSF56801">
    <property type="entry name" value="Acetyl-CoA synthetase-like"/>
    <property type="match status" value="1"/>
</dbReference>
<evidence type="ECO:0000256" key="1">
    <source>
        <dbReference type="SAM" id="MobiDB-lite"/>
    </source>
</evidence>
<dbReference type="InterPro" id="IPR050237">
    <property type="entry name" value="ATP-dep_AMP-bd_enzyme"/>
</dbReference>
<accession>A0ABP4U6M9</accession>
<dbReference type="InterPro" id="IPR025110">
    <property type="entry name" value="AMP-bd_C"/>
</dbReference>
<dbReference type="PANTHER" id="PTHR43767">
    <property type="entry name" value="LONG-CHAIN-FATTY-ACID--COA LIGASE"/>
    <property type="match status" value="1"/>
</dbReference>
<dbReference type="RefSeq" id="WP_344313254.1">
    <property type="nucleotide sequence ID" value="NZ_BAAANY010000021.1"/>
</dbReference>
<dbReference type="Gene3D" id="3.40.50.12780">
    <property type="entry name" value="N-terminal domain of ligase-like"/>
    <property type="match status" value="1"/>
</dbReference>
<dbReference type="InterPro" id="IPR042099">
    <property type="entry name" value="ANL_N_sf"/>
</dbReference>
<keyword evidence="4" id="KW-0436">Ligase</keyword>
<dbReference type="InterPro" id="IPR020845">
    <property type="entry name" value="AMP-binding_CS"/>
</dbReference>
<feature type="compositionally biased region" description="Acidic residues" evidence="1">
    <location>
        <begin position="350"/>
        <end position="360"/>
    </location>
</feature>
<dbReference type="GO" id="GO:0016874">
    <property type="term" value="F:ligase activity"/>
    <property type="evidence" value="ECO:0007669"/>
    <property type="project" value="UniProtKB-KW"/>
</dbReference>
<dbReference type="InterPro" id="IPR000873">
    <property type="entry name" value="AMP-dep_synth/lig_dom"/>
</dbReference>
<dbReference type="PROSITE" id="PS00455">
    <property type="entry name" value="AMP_BINDING"/>
    <property type="match status" value="1"/>
</dbReference>
<gene>
    <name evidence="4" type="ORF">GCM10009765_54420</name>
</gene>
<dbReference type="InterPro" id="IPR045851">
    <property type="entry name" value="AMP-bd_C_sf"/>
</dbReference>
<name>A0ABP4U6M9_9ACTN</name>
<dbReference type="Pfam" id="PF13193">
    <property type="entry name" value="AMP-binding_C"/>
    <property type="match status" value="1"/>
</dbReference>
<dbReference type="EMBL" id="BAAANY010000021">
    <property type="protein sequence ID" value="GAA1698141.1"/>
    <property type="molecule type" value="Genomic_DNA"/>
</dbReference>
<evidence type="ECO:0000313" key="4">
    <source>
        <dbReference type="EMBL" id="GAA1698141.1"/>
    </source>
</evidence>
<keyword evidence="5" id="KW-1185">Reference proteome</keyword>
<dbReference type="PANTHER" id="PTHR43767:SF1">
    <property type="entry name" value="NONRIBOSOMAL PEPTIDE SYNTHASE PES1 (EUROFUNG)-RELATED"/>
    <property type="match status" value="1"/>
</dbReference>